<proteinExistence type="predicted"/>
<accession>A0A7K0KGK9</accession>
<dbReference type="EMBL" id="VUNG01000026">
    <property type="protein sequence ID" value="MST85009.1"/>
    <property type="molecule type" value="Genomic_DNA"/>
</dbReference>
<feature type="domain" description="Outer membrane protein beta-barrel" evidence="3">
    <location>
        <begin position="9"/>
        <end position="210"/>
    </location>
</feature>
<evidence type="ECO:0000256" key="1">
    <source>
        <dbReference type="ARBA" id="ARBA00022729"/>
    </source>
</evidence>
<dbReference type="Proteomes" id="UP000438914">
    <property type="component" value="Unassembled WGS sequence"/>
</dbReference>
<gene>
    <name evidence="4" type="ORF">FYJ73_10095</name>
</gene>
<organism evidence="4 5">
    <name type="scientific">Hallella mizrahii</name>
    <dbReference type="NCBI Taxonomy" id="2606637"/>
    <lineage>
        <taxon>Bacteria</taxon>
        <taxon>Pseudomonadati</taxon>
        <taxon>Bacteroidota</taxon>
        <taxon>Bacteroidia</taxon>
        <taxon>Bacteroidales</taxon>
        <taxon>Prevotellaceae</taxon>
        <taxon>Hallella</taxon>
    </lineage>
</organism>
<dbReference type="RefSeq" id="WP_154534597.1">
    <property type="nucleotide sequence ID" value="NZ_VUNG01000026.1"/>
</dbReference>
<dbReference type="InterPro" id="IPR027385">
    <property type="entry name" value="Beta-barrel_OMP"/>
</dbReference>
<evidence type="ECO:0000259" key="3">
    <source>
        <dbReference type="Pfam" id="PF13505"/>
    </source>
</evidence>
<protein>
    <submittedName>
        <fullName evidence="4">Porin family protein</fullName>
    </submittedName>
</protein>
<feature type="chain" id="PRO_5029831019" evidence="2">
    <location>
        <begin position="24"/>
        <end position="210"/>
    </location>
</feature>
<comment type="caution">
    <text evidence="4">The sequence shown here is derived from an EMBL/GenBank/DDBJ whole genome shotgun (WGS) entry which is preliminary data.</text>
</comment>
<evidence type="ECO:0000256" key="2">
    <source>
        <dbReference type="SAM" id="SignalP"/>
    </source>
</evidence>
<dbReference type="InterPro" id="IPR011250">
    <property type="entry name" value="OMP/PagP_B-barrel"/>
</dbReference>
<dbReference type="Pfam" id="PF13505">
    <property type="entry name" value="OMP_b-brl"/>
    <property type="match status" value="1"/>
</dbReference>
<evidence type="ECO:0000313" key="4">
    <source>
        <dbReference type="EMBL" id="MST85009.1"/>
    </source>
</evidence>
<name>A0A7K0KGK9_9BACT</name>
<evidence type="ECO:0000313" key="5">
    <source>
        <dbReference type="Proteomes" id="UP000438914"/>
    </source>
</evidence>
<keyword evidence="1 2" id="KW-0732">Signal</keyword>
<reference evidence="4 5" key="1">
    <citation type="submission" date="2019-08" db="EMBL/GenBank/DDBJ databases">
        <title>In-depth cultivation of the pig gut microbiome towards novel bacterial diversity and tailored functional studies.</title>
        <authorList>
            <person name="Wylensek D."/>
            <person name="Hitch T.C.A."/>
            <person name="Clavel T."/>
        </authorList>
    </citation>
    <scope>NUCLEOTIDE SEQUENCE [LARGE SCALE GENOMIC DNA]</scope>
    <source>
        <strain evidence="4 5">LKV-178-WT-2A</strain>
    </source>
</reference>
<sequence length="210" mass="22600">MKKVITMFVLAAGMLLTATSAQAKIDFGVKGGLNVTNMSLSSDVLDASNRAGFFFGPTVKFTLPIVGLGVDASALYDQRSAKVENAGEEDKTIKQQQIAIPVNLRYGFGLGDLASLYFFGGPQWGINVGDKNFSWSKASNYEFRKSNFSVNLGAGLMLASHLQLSANYNIACGKTADVSWSSAVSTVSDQVVSKSKSRNNSWQVSLAYYF</sequence>
<dbReference type="AlphaFoldDB" id="A0A7K0KGK9"/>
<keyword evidence="5" id="KW-1185">Reference proteome</keyword>
<feature type="signal peptide" evidence="2">
    <location>
        <begin position="1"/>
        <end position="23"/>
    </location>
</feature>
<dbReference type="SUPFAM" id="SSF56925">
    <property type="entry name" value="OMPA-like"/>
    <property type="match status" value="1"/>
</dbReference>